<dbReference type="GO" id="GO:0006096">
    <property type="term" value="P:glycolytic process"/>
    <property type="evidence" value="ECO:0007669"/>
    <property type="project" value="UniProtKB-KW"/>
</dbReference>
<dbReference type="Gene3D" id="3.10.490.10">
    <property type="entry name" value="Gamma-glutamyl cyclotransferase-like"/>
    <property type="match status" value="1"/>
</dbReference>
<evidence type="ECO:0000313" key="7">
    <source>
        <dbReference type="EMBL" id="CCC53769.1"/>
    </source>
</evidence>
<organism evidence="7">
    <name type="scientific">Trypanosoma vivax (strain Y486)</name>
    <dbReference type="NCBI Taxonomy" id="1055687"/>
    <lineage>
        <taxon>Eukaryota</taxon>
        <taxon>Discoba</taxon>
        <taxon>Euglenozoa</taxon>
        <taxon>Kinetoplastea</taxon>
        <taxon>Metakinetoplastina</taxon>
        <taxon>Trypanosomatida</taxon>
        <taxon>Trypanosomatidae</taxon>
        <taxon>Trypanosoma</taxon>
        <taxon>Duttonella</taxon>
    </lineage>
</organism>
<comment type="pathway">
    <text evidence="3">Carbohydrate degradation.</text>
</comment>
<dbReference type="InterPro" id="IPR017850">
    <property type="entry name" value="Alkaline_phosphatase_core_sf"/>
</dbReference>
<dbReference type="AlphaFoldDB" id="G0UD58"/>
<reference evidence="7" key="1">
    <citation type="journal article" date="2012" name="Proc. Natl. Acad. Sci. U.S.A.">
        <title>Antigenic diversity is generated by distinct evolutionary mechanisms in African trypanosome species.</title>
        <authorList>
            <person name="Jackson A.P."/>
            <person name="Berry A."/>
            <person name="Aslett M."/>
            <person name="Allison H.C."/>
            <person name="Burton P."/>
            <person name="Vavrova-Anderson J."/>
            <person name="Brown R."/>
            <person name="Browne H."/>
            <person name="Corton N."/>
            <person name="Hauser H."/>
            <person name="Gamble J."/>
            <person name="Gilderthorp R."/>
            <person name="Marcello L."/>
            <person name="McQuillan J."/>
            <person name="Otto T.D."/>
            <person name="Quail M.A."/>
            <person name="Sanders M.J."/>
            <person name="van Tonder A."/>
            <person name="Ginger M.L."/>
            <person name="Field M.C."/>
            <person name="Barry J.D."/>
            <person name="Hertz-Fowler C."/>
            <person name="Berriman M."/>
        </authorList>
    </citation>
    <scope>NUCLEOTIDE SEQUENCE</scope>
    <source>
        <strain evidence="7">Y486</strain>
    </source>
</reference>
<dbReference type="Pfam" id="PF10143">
    <property type="entry name" value="PhosphMutase"/>
    <property type="match status" value="1"/>
</dbReference>
<comment type="catalytic activity">
    <reaction evidence="1">
        <text>(2R)-2-phosphoglycerate = (2R)-3-phosphoglycerate</text>
        <dbReference type="Rhea" id="RHEA:15901"/>
        <dbReference type="ChEBI" id="CHEBI:58272"/>
        <dbReference type="ChEBI" id="CHEBI:58289"/>
        <dbReference type="EC" id="5.4.2.12"/>
    </reaction>
</comment>
<dbReference type="InterPro" id="IPR004456">
    <property type="entry name" value="Pglycerate_mutase_ApgM"/>
</dbReference>
<evidence type="ECO:0000256" key="5">
    <source>
        <dbReference type="ARBA" id="ARBA00023152"/>
    </source>
</evidence>
<dbReference type="InterPro" id="IPR006124">
    <property type="entry name" value="Metalloenzyme"/>
</dbReference>
<dbReference type="SUPFAM" id="SSF53649">
    <property type="entry name" value="Alkaline phosphatase-like"/>
    <property type="match status" value="1"/>
</dbReference>
<keyword evidence="5" id="KW-0324">Glycolysis</keyword>
<dbReference type="InterPro" id="IPR042253">
    <property type="entry name" value="Pglycerate_mutase_ApgM_sf"/>
</dbReference>
<evidence type="ECO:0000259" key="6">
    <source>
        <dbReference type="Pfam" id="PF01676"/>
    </source>
</evidence>
<evidence type="ECO:0000256" key="4">
    <source>
        <dbReference type="ARBA" id="ARBA00005524"/>
    </source>
</evidence>
<evidence type="ECO:0000256" key="2">
    <source>
        <dbReference type="ARBA" id="ARBA00002315"/>
    </source>
</evidence>
<dbReference type="GO" id="GO:0004619">
    <property type="term" value="F:phosphoglycerate mutase activity"/>
    <property type="evidence" value="ECO:0007669"/>
    <property type="project" value="UniProtKB-EC"/>
</dbReference>
<sequence>MQTKLGNSSVLVFVYGTLQRGECDYAFWMAHQQHSVFVARAETQKRYPLFVTLLPDNAACSPCLLNMPDGKDPRMAERVDITSQNGRAPLPHHVKGELFLVSERAKGWLDVFHGVEDGTCTVGEVDVLPLDNTANIANLLGLRDGEPARALVYFRVKGYPLDWCSTCPTRSSGLLRHFSSVECLREYGSRFVVLPAHFHASAALHKGLSRDRFRSPDDSIGAPLHPPPIVLFIIDGIGDVTYPKLGGRTPLEVVAGVPPRMDIDSDTSSTLDKYVSRGINTVTRNGVNGVMDIIEAGAACGSDTAHLSLFGYDPDQYYQGRGAYEALGAGLSLGEDDIAFKSVFSVLDKSTGIVTHRRCDRDFTRDGPVLCSFLNGAEIVVDHGAAPGGTLTHRLLVKYATEHRCGVVITGTGLSHKVTGTDPLADGRTLLHCSPTVPPDHVEYERALYTSRVVNAASERIRELLEHHPLNEARKMAGKHQANAILLRGAASKGWIPPFAALHGLTGFIVSPTCIIRGLGVCCGLRVVEADGATGDYRSNITAKVDAVLQELGLKVTTHTSLSLSTAPTTRTECGESSPVPPPNFAVIHVKGVDDAGHDGNLEEKLAMLQKCGDAIDLLWNALPDGGTMAVLADHSTPLSLGDHSCDPVPVSVATKGSHIADGVQHYGEVDCCRGVLGRFRSEEFMGVVKRSHYWYHYRHPCAAATKLGA</sequence>
<comment type="function">
    <text evidence="2">Catalyzes the interconversion of 2-phosphoglycerate and 3-phosphoglycerate.</text>
</comment>
<dbReference type="VEuPathDB" id="TriTrypDB:TvY486_1112530"/>
<comment type="similarity">
    <text evidence="4">Belongs to the BPG-independent phosphoglycerate mutase family. A-PGAM subfamily.</text>
</comment>
<dbReference type="PANTHER" id="PTHR31209:SF0">
    <property type="entry name" value="METALLOENZYME DOMAIN-CONTAINING PROTEIN"/>
    <property type="match status" value="1"/>
</dbReference>
<evidence type="ECO:0000256" key="3">
    <source>
        <dbReference type="ARBA" id="ARBA00004921"/>
    </source>
</evidence>
<accession>G0UD58</accession>
<dbReference type="EMBL" id="HE573027">
    <property type="protein sequence ID" value="CCC53769.1"/>
    <property type="molecule type" value="Genomic_DNA"/>
</dbReference>
<dbReference type="Gene3D" id="3.40.720.10">
    <property type="entry name" value="Alkaline Phosphatase, subunit A"/>
    <property type="match status" value="1"/>
</dbReference>
<dbReference type="GO" id="GO:0046872">
    <property type="term" value="F:metal ion binding"/>
    <property type="evidence" value="ECO:0007669"/>
    <property type="project" value="InterPro"/>
</dbReference>
<feature type="domain" description="Metalloenzyme" evidence="6">
    <location>
        <begin position="584"/>
        <end position="668"/>
    </location>
</feature>
<dbReference type="Gene3D" id="3.30.70.2130">
    <property type="entry name" value="Metalloenzyme domain"/>
    <property type="match status" value="1"/>
</dbReference>
<dbReference type="CDD" id="cd16011">
    <property type="entry name" value="iPGM_like"/>
    <property type="match status" value="1"/>
</dbReference>
<proteinExistence type="inferred from homology"/>
<dbReference type="PANTHER" id="PTHR31209">
    <property type="entry name" value="COFACTOR-INDEPENDENT PHOSPHOGLYCERATE MUTASE"/>
    <property type="match status" value="1"/>
</dbReference>
<evidence type="ECO:0000256" key="1">
    <source>
        <dbReference type="ARBA" id="ARBA00000370"/>
    </source>
</evidence>
<dbReference type="Pfam" id="PF01676">
    <property type="entry name" value="Metalloenzyme"/>
    <property type="match status" value="1"/>
</dbReference>
<name>G0UD58_TRYVY</name>
<dbReference type="InterPro" id="IPR036568">
    <property type="entry name" value="GGCT-like_sf"/>
</dbReference>
<gene>
    <name evidence="7" type="ORF">TVY486_1112530</name>
</gene>
<protein>
    <submittedName>
        <fullName evidence="7">Putative 2,3-bisphosphoglycerate-independent phosphoglycerate mutase-like protein</fullName>
    </submittedName>
</protein>
<dbReference type="SUPFAM" id="SSF110857">
    <property type="entry name" value="Gamma-glutamyl cyclotransferase-like"/>
    <property type="match status" value="1"/>
</dbReference>